<sequence>MSDFIDDACNRPMDDIRRVGLTTGAVLLMGFGEACLRCRRPVPLGFACRYALANLLPSMVWRSIDLPLLCKASKVPLAEIAEASVLSEVLRTSRYIVASYGVLYHVLQWHSSHDPIAAVEKVMRLTTATSTLTHVSMQAHGDHIVPIDMDAMSTDDTQLRMQQWCLRQKDASAKDIFLLEVDLSSVGTSLEQSKQAMHTVRHLVEPFRGARAITKRMEALVVVLTSPSTAANLMADCDWDICVNTASVVVSHVLDLYAAATTTPPSASSVDGDAADEIMSVLPSPVIMIHTDSDEQFQHLAQGILQDNRIPVRFREGMSGTDAVHVLAYKKESNAIERLHVLLDQDVPATAICVVTEASFASPVSQVCVLHVPQLLDHVLQRIRSQLRCGMSSAEIQDSLRLHYGPMNTLLLGRGFRHDRHSKVA</sequence>
<dbReference type="AlphaFoldDB" id="A0A485LHW9"/>
<gene>
    <name evidence="2" type="primary">Aste57867_21575</name>
    <name evidence="1" type="ORF">As57867_021506</name>
    <name evidence="2" type="ORF">ASTE57867_21575</name>
</gene>
<evidence type="ECO:0000313" key="2">
    <source>
        <dbReference type="EMBL" id="VFT98245.1"/>
    </source>
</evidence>
<protein>
    <submittedName>
        <fullName evidence="2">Aste57867_21575 protein</fullName>
    </submittedName>
</protein>
<evidence type="ECO:0000313" key="1">
    <source>
        <dbReference type="EMBL" id="KAF0686628.1"/>
    </source>
</evidence>
<reference evidence="1" key="2">
    <citation type="submission" date="2019-06" db="EMBL/GenBank/DDBJ databases">
        <title>Genomics analysis of Aphanomyces spp. identifies a new class of oomycete effector associated with host adaptation.</title>
        <authorList>
            <person name="Gaulin E."/>
        </authorList>
    </citation>
    <scope>NUCLEOTIDE SEQUENCE</scope>
    <source>
        <strain evidence="1">CBS 578.67</strain>
    </source>
</reference>
<dbReference type="Proteomes" id="UP000332933">
    <property type="component" value="Unassembled WGS sequence"/>
</dbReference>
<dbReference type="EMBL" id="CAADRA010007007">
    <property type="protein sequence ID" value="VFT98245.1"/>
    <property type="molecule type" value="Genomic_DNA"/>
</dbReference>
<proteinExistence type="predicted"/>
<accession>A0A485LHW9</accession>
<organism evidence="2 3">
    <name type="scientific">Aphanomyces stellatus</name>
    <dbReference type="NCBI Taxonomy" id="120398"/>
    <lineage>
        <taxon>Eukaryota</taxon>
        <taxon>Sar</taxon>
        <taxon>Stramenopiles</taxon>
        <taxon>Oomycota</taxon>
        <taxon>Saprolegniomycetes</taxon>
        <taxon>Saprolegniales</taxon>
        <taxon>Verrucalvaceae</taxon>
        <taxon>Aphanomyces</taxon>
    </lineage>
</organism>
<dbReference type="EMBL" id="VJMH01006981">
    <property type="protein sequence ID" value="KAF0686628.1"/>
    <property type="molecule type" value="Genomic_DNA"/>
</dbReference>
<dbReference type="OrthoDB" id="74503at2759"/>
<reference evidence="2 3" key="1">
    <citation type="submission" date="2019-03" db="EMBL/GenBank/DDBJ databases">
        <authorList>
            <person name="Gaulin E."/>
            <person name="Dumas B."/>
        </authorList>
    </citation>
    <scope>NUCLEOTIDE SEQUENCE [LARGE SCALE GENOMIC DNA]</scope>
    <source>
        <strain evidence="2">CBS 568.67</strain>
    </source>
</reference>
<keyword evidence="3" id="KW-1185">Reference proteome</keyword>
<evidence type="ECO:0000313" key="3">
    <source>
        <dbReference type="Proteomes" id="UP000332933"/>
    </source>
</evidence>
<name>A0A485LHW9_9STRA</name>